<reference evidence="5 6" key="1">
    <citation type="submission" date="2019-11" db="EMBL/GenBank/DDBJ databases">
        <title>Comparative genomics of hydrocarbon-degrading Desulfosarcina strains.</title>
        <authorList>
            <person name="Watanabe M."/>
            <person name="Kojima H."/>
            <person name="Fukui M."/>
        </authorList>
    </citation>
    <scope>NUCLEOTIDE SEQUENCE [LARGE SCALE GENOMIC DNA]</scope>
    <source>
        <strain evidence="5 6">PL12</strain>
    </source>
</reference>
<gene>
    <name evidence="5" type="ORF">DSCA_35360</name>
</gene>
<evidence type="ECO:0000256" key="3">
    <source>
        <dbReference type="ARBA" id="ARBA00023014"/>
    </source>
</evidence>
<keyword evidence="3" id="KW-0411">Iron-sulfur</keyword>
<evidence type="ECO:0000256" key="1">
    <source>
        <dbReference type="ARBA" id="ARBA00022723"/>
    </source>
</evidence>
<dbReference type="RefSeq" id="WP_155317626.1">
    <property type="nucleotide sequence ID" value="NZ_AP021874.1"/>
</dbReference>
<dbReference type="InterPro" id="IPR017900">
    <property type="entry name" value="4Fe4S_Fe_S_CS"/>
</dbReference>
<proteinExistence type="predicted"/>
<dbReference type="EMBL" id="AP021874">
    <property type="protein sequence ID" value="BBO69606.1"/>
    <property type="molecule type" value="Genomic_DNA"/>
</dbReference>
<accession>A0A5K7YK75</accession>
<evidence type="ECO:0000313" key="6">
    <source>
        <dbReference type="Proteomes" id="UP000427906"/>
    </source>
</evidence>
<keyword evidence="6" id="KW-1185">Reference proteome</keyword>
<keyword evidence="1" id="KW-0479">Metal-binding</keyword>
<dbReference type="Proteomes" id="UP000427906">
    <property type="component" value="Chromosome"/>
</dbReference>
<feature type="domain" description="4Fe-4S ferredoxin-type" evidence="4">
    <location>
        <begin position="252"/>
        <end position="284"/>
    </location>
</feature>
<evidence type="ECO:0000313" key="5">
    <source>
        <dbReference type="EMBL" id="BBO69606.1"/>
    </source>
</evidence>
<protein>
    <submittedName>
        <fullName evidence="5">4Fe-4S ferredoxin</fullName>
    </submittedName>
</protein>
<dbReference type="AlphaFoldDB" id="A0A5K7YK75"/>
<evidence type="ECO:0000256" key="2">
    <source>
        <dbReference type="ARBA" id="ARBA00023004"/>
    </source>
</evidence>
<dbReference type="InterPro" id="IPR017896">
    <property type="entry name" value="4Fe4S_Fe-S-bd"/>
</dbReference>
<organism evidence="5 6">
    <name type="scientific">Desulfosarcina alkanivorans</name>
    <dbReference type="NCBI Taxonomy" id="571177"/>
    <lineage>
        <taxon>Bacteria</taxon>
        <taxon>Pseudomonadati</taxon>
        <taxon>Thermodesulfobacteriota</taxon>
        <taxon>Desulfobacteria</taxon>
        <taxon>Desulfobacterales</taxon>
        <taxon>Desulfosarcinaceae</taxon>
        <taxon>Desulfosarcina</taxon>
    </lineage>
</organism>
<dbReference type="KEGG" id="dalk:DSCA_35360"/>
<evidence type="ECO:0000259" key="4">
    <source>
        <dbReference type="PROSITE" id="PS51379"/>
    </source>
</evidence>
<name>A0A5K7YK75_9BACT</name>
<dbReference type="SUPFAM" id="SSF46548">
    <property type="entry name" value="alpha-helical ferredoxin"/>
    <property type="match status" value="1"/>
</dbReference>
<keyword evidence="2" id="KW-0408">Iron</keyword>
<feature type="domain" description="4Fe-4S ferredoxin-type" evidence="4">
    <location>
        <begin position="333"/>
        <end position="361"/>
    </location>
</feature>
<dbReference type="Pfam" id="PF17179">
    <property type="entry name" value="Fer4_22"/>
    <property type="match status" value="1"/>
</dbReference>
<dbReference type="GO" id="GO:0046872">
    <property type="term" value="F:metal ion binding"/>
    <property type="evidence" value="ECO:0007669"/>
    <property type="project" value="UniProtKB-KW"/>
</dbReference>
<dbReference type="OrthoDB" id="9795302at2"/>
<dbReference type="PANTHER" id="PTHR40447:SF1">
    <property type="entry name" value="ANAEROBIC SULFITE REDUCTASE SUBUNIT A"/>
    <property type="match status" value="1"/>
</dbReference>
<dbReference type="GO" id="GO:0051536">
    <property type="term" value="F:iron-sulfur cluster binding"/>
    <property type="evidence" value="ECO:0007669"/>
    <property type="project" value="UniProtKB-KW"/>
</dbReference>
<dbReference type="PROSITE" id="PS51379">
    <property type="entry name" value="4FE4S_FER_2"/>
    <property type="match status" value="2"/>
</dbReference>
<dbReference type="PROSITE" id="PS00198">
    <property type="entry name" value="4FE4S_FER_1"/>
    <property type="match status" value="1"/>
</dbReference>
<dbReference type="PANTHER" id="PTHR40447">
    <property type="entry name" value="ANAEROBIC SULFITE REDUCTASE SUBUNIT A"/>
    <property type="match status" value="1"/>
</dbReference>
<sequence length="373" mass="40689">MGSAFQLDAQGLQRVLDLLAARGYKTIGPTVAASAIVLGSVASIEDLPRGWSDRQAPGSYKLVRTGSTGFFQYTCGPHPWKRYLTPPEQLLWRSTRHNGKIRSHAPEPAAGPYAFVGMRPCDLRALDILDRVLSEQAYTDPAYSRARDSLFTIVVNCLEPGGTCFCTATGGGTRAVSGFDIALSEVVETDRCVLVAEPGSRAGAEVIAAVCRDPATQEKTERVRRLADQAADRMNSLPDLTKMGPLFQQRFDAPCWQTLEARCLACGNCTMVCPTCFCHTVIDTGSLDGSQAERLRVQDSCFNMAFSYIHGGSVRPSVSSRYRQWFLHKLATWQDQFKTPGCVGCGRCITWCPAGIDLCREALVLAGGEEKRS</sequence>